<feature type="region of interest" description="Disordered" evidence="1">
    <location>
        <begin position="123"/>
        <end position="144"/>
    </location>
</feature>
<evidence type="ECO:0000256" key="1">
    <source>
        <dbReference type="SAM" id="MobiDB-lite"/>
    </source>
</evidence>
<dbReference type="AlphaFoldDB" id="A0A4D8PRS5"/>
<name>A0A4D8PRS5_9PROT</name>
<evidence type="ECO:0000313" key="2">
    <source>
        <dbReference type="EMBL" id="QCN99477.1"/>
    </source>
</evidence>
<reference evidence="2 3" key="1">
    <citation type="submission" date="2018-09" db="EMBL/GenBank/DDBJ databases">
        <title>Whole genome based analysis of evolution and adaptive divergence in Indian and Brazilian strains of Azospirillum brasilense.</title>
        <authorList>
            <person name="Singh C."/>
            <person name="Tripathi A.K."/>
        </authorList>
    </citation>
    <scope>NUCLEOTIDE SEQUENCE [LARGE SCALE GENOMIC DNA]</scope>
    <source>
        <strain evidence="2 3">MTCC4035</strain>
        <plasmid evidence="2 3">p3</plasmid>
    </source>
</reference>
<dbReference type="EMBL" id="CP032324">
    <property type="protein sequence ID" value="QCN99477.1"/>
    <property type="molecule type" value="Genomic_DNA"/>
</dbReference>
<accession>A0A4D8PRS5</accession>
<protein>
    <submittedName>
        <fullName evidence="2">DUF935 family protein</fullName>
    </submittedName>
</protein>
<dbReference type="InterPro" id="IPR009279">
    <property type="entry name" value="Portal_Mu"/>
</dbReference>
<evidence type="ECO:0000313" key="3">
    <source>
        <dbReference type="Proteomes" id="UP000298595"/>
    </source>
</evidence>
<dbReference type="Pfam" id="PF06074">
    <property type="entry name" value="Portal_Mu"/>
    <property type="match status" value="1"/>
</dbReference>
<keyword evidence="2" id="KW-0614">Plasmid</keyword>
<gene>
    <name evidence="2" type="ORF">D3093_30105</name>
</gene>
<proteinExistence type="predicted"/>
<dbReference type="KEGG" id="aare:D3093_30105"/>
<geneLocation type="plasmid" evidence="2 3">
    <name>p3</name>
</geneLocation>
<dbReference type="Proteomes" id="UP000298595">
    <property type="component" value="Plasmid p3"/>
</dbReference>
<organism evidence="2 3">
    <name type="scientific">Azospirillum argentinense</name>
    <dbReference type="NCBI Taxonomy" id="2970906"/>
    <lineage>
        <taxon>Bacteria</taxon>
        <taxon>Pseudomonadati</taxon>
        <taxon>Pseudomonadota</taxon>
        <taxon>Alphaproteobacteria</taxon>
        <taxon>Rhodospirillales</taxon>
        <taxon>Azospirillaceae</taxon>
        <taxon>Azospirillum</taxon>
    </lineage>
</organism>
<sequence length="208" mass="23064">MWNWPRTWRSATCITGACWPPASCPFRSWEVTVEAASDEPDDQAAADLVRAALDAADVEELLFDLQDGLGKGYSVVEMIWDTSRAPWRVVGFEHRDPRWFQFDRTTGAPCGWWTGRRWRPPWSPTASSSTHRRRRAACPSARSGAGGGVGLPVQNFAIKDWVVFAEVYGHPLRLGKYGPGASEPDKDICWTRCATSAPTPPRSSPSPC</sequence>